<dbReference type="KEGG" id="mlr:MELLADRAFT_93079"/>
<feature type="compositionally biased region" description="Polar residues" evidence="1">
    <location>
        <begin position="505"/>
        <end position="517"/>
    </location>
</feature>
<accession>F4S3V5</accession>
<evidence type="ECO:0000313" key="3">
    <source>
        <dbReference type="Proteomes" id="UP000001072"/>
    </source>
</evidence>
<evidence type="ECO:0000313" key="2">
    <source>
        <dbReference type="EMBL" id="EGG00676.1"/>
    </source>
</evidence>
<feature type="region of interest" description="Disordered" evidence="1">
    <location>
        <begin position="286"/>
        <end position="377"/>
    </location>
</feature>
<dbReference type="eggNOG" id="ENOG502QQDI">
    <property type="taxonomic scope" value="Eukaryota"/>
</dbReference>
<organism evidence="3">
    <name type="scientific">Melampsora larici-populina (strain 98AG31 / pathotype 3-4-7)</name>
    <name type="common">Poplar leaf rust fungus</name>
    <dbReference type="NCBI Taxonomy" id="747676"/>
    <lineage>
        <taxon>Eukaryota</taxon>
        <taxon>Fungi</taxon>
        <taxon>Dikarya</taxon>
        <taxon>Basidiomycota</taxon>
        <taxon>Pucciniomycotina</taxon>
        <taxon>Pucciniomycetes</taxon>
        <taxon>Pucciniales</taxon>
        <taxon>Melampsoraceae</taxon>
        <taxon>Melampsora</taxon>
    </lineage>
</organism>
<dbReference type="EMBL" id="GL883145">
    <property type="protein sequence ID" value="EGG00676.1"/>
    <property type="molecule type" value="Genomic_DNA"/>
</dbReference>
<feature type="compositionally biased region" description="Polar residues" evidence="1">
    <location>
        <begin position="401"/>
        <end position="410"/>
    </location>
</feature>
<feature type="compositionally biased region" description="Polar residues" evidence="1">
    <location>
        <begin position="227"/>
        <end position="241"/>
    </location>
</feature>
<dbReference type="VEuPathDB" id="FungiDB:MELLADRAFT_93079"/>
<feature type="region of interest" description="Disordered" evidence="1">
    <location>
        <begin position="1"/>
        <end position="25"/>
    </location>
</feature>
<proteinExistence type="predicted"/>
<feature type="region of interest" description="Disordered" evidence="1">
    <location>
        <begin position="401"/>
        <end position="527"/>
    </location>
</feature>
<protein>
    <submittedName>
        <fullName evidence="2">Uncharacterized protein</fullName>
    </submittedName>
</protein>
<dbReference type="GeneID" id="18936462"/>
<evidence type="ECO:0000256" key="1">
    <source>
        <dbReference type="SAM" id="MobiDB-lite"/>
    </source>
</evidence>
<feature type="compositionally biased region" description="Basic and acidic residues" evidence="1">
    <location>
        <begin position="481"/>
        <end position="492"/>
    </location>
</feature>
<sequence length="588" mass="65082">MSKQVYFSTGHVDHSPTPSLEDPRSHAQFYQSQERFFPGPKNEVVESPMGHYDVDTNLADENDRRDTLLELFEDVEQLVASPQTLNNAAPAQSELELSASYDPLLVTPGAPSLPSARHKIAKLPYHLSTDHHSAILSLSNPLTSFEAITEDGNHTSLLVPPKRPHPSSHQESTQPKRSRRPPHDSSSPKPFQPMDVPFQPTEVPFEPQKRPHISNHPEESNAKRSCIRSNDQNIAQTSANDSMPPPHDNATHQDPRVGVDASTKELQHLPQTHTQTNRTPITQLADSLSQNHDKTNNLTSPESREPRSNNDPSHLIPNEGLPINLPLQYVRRTPTQSRTHSRESATTSTGGSPLNPDHVPSSASNCKSPNSTSDLRLPVSHIQRSPSASTLYNPSLSQSLKRFQTHQQPANRRDPGYEEPQIPSSYPTYTHAQISPKSHPETSQESIRGESQHPPSAGHQRLTRSLNLPTSSSQHTSKSNDTPRARSQEASRQRSRNQNHADALDSTSPNRPSSLSPDVTFRSAPANTKNLPKAFLLPSPEVSRRNNKSPFLDRGYVETSSSPIHNPYNISNPPYEGPCRDAGTPPIF</sequence>
<feature type="region of interest" description="Disordered" evidence="1">
    <location>
        <begin position="540"/>
        <end position="588"/>
    </location>
</feature>
<feature type="compositionally biased region" description="Basic and acidic residues" evidence="1">
    <location>
        <begin position="438"/>
        <end position="451"/>
    </location>
</feature>
<dbReference type="HOGENOM" id="CLU_463858_0_0_1"/>
<name>F4S3V5_MELLP</name>
<reference evidence="3" key="1">
    <citation type="journal article" date="2011" name="Proc. Natl. Acad. Sci. U.S.A.">
        <title>Obligate biotrophy features unraveled by the genomic analysis of rust fungi.</title>
        <authorList>
            <person name="Duplessis S."/>
            <person name="Cuomo C.A."/>
            <person name="Lin Y.-C."/>
            <person name="Aerts A."/>
            <person name="Tisserant E."/>
            <person name="Veneault-Fourrey C."/>
            <person name="Joly D.L."/>
            <person name="Hacquard S."/>
            <person name="Amselem J."/>
            <person name="Cantarel B.L."/>
            <person name="Chiu R."/>
            <person name="Coutinho P.M."/>
            <person name="Feau N."/>
            <person name="Field M."/>
            <person name="Frey P."/>
            <person name="Gelhaye E."/>
            <person name="Goldberg J."/>
            <person name="Grabherr M.G."/>
            <person name="Kodira C.D."/>
            <person name="Kohler A."/>
            <person name="Kuees U."/>
            <person name="Lindquist E.A."/>
            <person name="Lucas S.M."/>
            <person name="Mago R."/>
            <person name="Mauceli E."/>
            <person name="Morin E."/>
            <person name="Murat C."/>
            <person name="Pangilinan J.L."/>
            <person name="Park R."/>
            <person name="Pearson M."/>
            <person name="Quesneville H."/>
            <person name="Rouhier N."/>
            <person name="Sakthikumar S."/>
            <person name="Salamov A.A."/>
            <person name="Schmutz J."/>
            <person name="Selles B."/>
            <person name="Shapiro H."/>
            <person name="Tanguay P."/>
            <person name="Tuskan G.A."/>
            <person name="Henrissat B."/>
            <person name="Van de Peer Y."/>
            <person name="Rouze P."/>
            <person name="Ellis J.G."/>
            <person name="Dodds P.N."/>
            <person name="Schein J.E."/>
            <person name="Zhong S."/>
            <person name="Hamelin R.C."/>
            <person name="Grigoriev I.V."/>
            <person name="Szabo L.J."/>
            <person name="Martin F."/>
        </authorList>
    </citation>
    <scope>NUCLEOTIDE SEQUENCE [LARGE SCALE GENOMIC DNA]</scope>
    <source>
        <strain evidence="3">98AG31 / pathotype 3-4-7</strain>
    </source>
</reference>
<gene>
    <name evidence="2" type="ORF">MELLADRAFT_93079</name>
</gene>
<dbReference type="AlphaFoldDB" id="F4S3V5"/>
<feature type="compositionally biased region" description="Polar residues" evidence="1">
    <location>
        <begin position="463"/>
        <end position="480"/>
    </location>
</feature>
<feature type="compositionally biased region" description="Polar residues" evidence="1">
    <location>
        <begin position="361"/>
        <end position="374"/>
    </location>
</feature>
<dbReference type="InParanoid" id="F4S3V5"/>
<feature type="compositionally biased region" description="Polar residues" evidence="1">
    <location>
        <begin position="286"/>
        <end position="301"/>
    </location>
</feature>
<feature type="region of interest" description="Disordered" evidence="1">
    <location>
        <begin position="154"/>
        <end position="256"/>
    </location>
</feature>
<feature type="compositionally biased region" description="Polar residues" evidence="1">
    <location>
        <begin position="558"/>
        <end position="572"/>
    </location>
</feature>
<feature type="compositionally biased region" description="Polar residues" evidence="1">
    <location>
        <begin position="422"/>
        <end position="437"/>
    </location>
</feature>
<feature type="compositionally biased region" description="Polar residues" evidence="1">
    <location>
        <begin position="333"/>
        <end position="352"/>
    </location>
</feature>
<dbReference type="Proteomes" id="UP000001072">
    <property type="component" value="Unassembled WGS sequence"/>
</dbReference>
<dbReference type="RefSeq" id="XP_007416130.1">
    <property type="nucleotide sequence ID" value="XM_007416068.1"/>
</dbReference>
<keyword evidence="3" id="KW-1185">Reference proteome</keyword>